<dbReference type="GO" id="GO:0000976">
    <property type="term" value="F:transcription cis-regulatory region binding"/>
    <property type="evidence" value="ECO:0007669"/>
    <property type="project" value="TreeGrafter"/>
</dbReference>
<reference evidence="5" key="1">
    <citation type="journal article" date="2021" name="PeerJ">
        <title>Extensive microbial diversity within the chicken gut microbiome revealed by metagenomics and culture.</title>
        <authorList>
            <person name="Gilroy R."/>
            <person name="Ravi A."/>
            <person name="Getino M."/>
            <person name="Pursley I."/>
            <person name="Horton D.L."/>
            <person name="Alikhan N.F."/>
            <person name="Baker D."/>
            <person name="Gharbi K."/>
            <person name="Hall N."/>
            <person name="Watson M."/>
            <person name="Adriaenssens E.M."/>
            <person name="Foster-Nyarko E."/>
            <person name="Jarju S."/>
            <person name="Secka A."/>
            <person name="Antonio M."/>
            <person name="Oren A."/>
            <person name="Chaudhuri R.R."/>
            <person name="La Ragione R."/>
            <person name="Hildebrand F."/>
            <person name="Pallen M.J."/>
        </authorList>
    </citation>
    <scope>NUCLEOTIDE SEQUENCE</scope>
    <source>
        <strain evidence="5">CHK179-7159</strain>
    </source>
</reference>
<dbReference type="Gene3D" id="1.10.10.10">
    <property type="entry name" value="Winged helix-like DNA-binding domain superfamily/Winged helix DNA-binding domain"/>
    <property type="match status" value="1"/>
</dbReference>
<dbReference type="Gene3D" id="3.40.50.2300">
    <property type="match status" value="2"/>
</dbReference>
<dbReference type="AlphaFoldDB" id="A0A9D2IA39"/>
<keyword evidence="1" id="KW-0805">Transcription regulation</keyword>
<dbReference type="SUPFAM" id="SSF46894">
    <property type="entry name" value="C-terminal effector domain of the bipartite response regulators"/>
    <property type="match status" value="1"/>
</dbReference>
<dbReference type="PANTHER" id="PTHR30146">
    <property type="entry name" value="LACI-RELATED TRANSCRIPTIONAL REPRESSOR"/>
    <property type="match status" value="1"/>
</dbReference>
<evidence type="ECO:0000256" key="1">
    <source>
        <dbReference type="ARBA" id="ARBA00023015"/>
    </source>
</evidence>
<evidence type="ECO:0000256" key="3">
    <source>
        <dbReference type="ARBA" id="ARBA00023163"/>
    </source>
</evidence>
<protein>
    <submittedName>
        <fullName evidence="5">Substrate-binding domain-containing protein</fullName>
    </submittedName>
</protein>
<evidence type="ECO:0000256" key="2">
    <source>
        <dbReference type="ARBA" id="ARBA00023125"/>
    </source>
</evidence>
<feature type="domain" description="HTH luxR-type" evidence="4">
    <location>
        <begin position="289"/>
        <end position="346"/>
    </location>
</feature>
<dbReference type="InterPro" id="IPR000792">
    <property type="entry name" value="Tscrpt_reg_LuxR_C"/>
</dbReference>
<dbReference type="Proteomes" id="UP000886858">
    <property type="component" value="Unassembled WGS sequence"/>
</dbReference>
<dbReference type="SUPFAM" id="SSF53822">
    <property type="entry name" value="Periplasmic binding protein-like I"/>
    <property type="match status" value="1"/>
</dbReference>
<gene>
    <name evidence="5" type="ORF">H9717_14480</name>
</gene>
<dbReference type="SMART" id="SM00421">
    <property type="entry name" value="HTH_LUXR"/>
    <property type="match status" value="1"/>
</dbReference>
<dbReference type="InterPro" id="IPR016032">
    <property type="entry name" value="Sig_transdc_resp-reg_C-effctor"/>
</dbReference>
<dbReference type="GO" id="GO:0003700">
    <property type="term" value="F:DNA-binding transcription factor activity"/>
    <property type="evidence" value="ECO:0007669"/>
    <property type="project" value="TreeGrafter"/>
</dbReference>
<organism evidence="5 6">
    <name type="scientific">Candidatus Eisenbergiella merdipullorum</name>
    <dbReference type="NCBI Taxonomy" id="2838553"/>
    <lineage>
        <taxon>Bacteria</taxon>
        <taxon>Bacillati</taxon>
        <taxon>Bacillota</taxon>
        <taxon>Clostridia</taxon>
        <taxon>Lachnospirales</taxon>
        <taxon>Lachnospiraceae</taxon>
        <taxon>Eisenbergiella</taxon>
    </lineage>
</organism>
<evidence type="ECO:0000259" key="4">
    <source>
        <dbReference type="SMART" id="SM00421"/>
    </source>
</evidence>
<evidence type="ECO:0000313" key="6">
    <source>
        <dbReference type="Proteomes" id="UP000886858"/>
    </source>
</evidence>
<dbReference type="Pfam" id="PF13377">
    <property type="entry name" value="Peripla_BP_3"/>
    <property type="match status" value="1"/>
</dbReference>
<keyword evidence="3" id="KW-0804">Transcription</keyword>
<dbReference type="EMBL" id="DWYY01000167">
    <property type="protein sequence ID" value="HJA94293.1"/>
    <property type="molecule type" value="Genomic_DNA"/>
</dbReference>
<dbReference type="PANTHER" id="PTHR30146:SF109">
    <property type="entry name" value="HTH-TYPE TRANSCRIPTIONAL REGULATOR GALS"/>
    <property type="match status" value="1"/>
</dbReference>
<accession>A0A9D2IA39</accession>
<name>A0A9D2IA39_9FIRM</name>
<reference evidence="5" key="2">
    <citation type="submission" date="2021-04" db="EMBL/GenBank/DDBJ databases">
        <authorList>
            <person name="Gilroy R."/>
        </authorList>
    </citation>
    <scope>NUCLEOTIDE SEQUENCE</scope>
    <source>
        <strain evidence="5">CHK179-7159</strain>
    </source>
</reference>
<dbReference type="InterPro" id="IPR028082">
    <property type="entry name" value="Peripla_BP_I"/>
</dbReference>
<sequence length="356" mass="41130">MAIHIVTEPEYAAGTWYDKILQGVQEQAKQKRIDCLIQNGDFYSENIDLILLAGNDPAWIQETLKKLSDRHNAHIILVSKIPYQVSVSNISADFIQSMRDILSYLENDCQRHEIAFYGANPHSTTDLLKREGFPWRERIYFNDCDLRSCFQNFYQDIHQYDAVICANDYAAVSLLQNLKKHDPQQLGRLFIVSFANTHISSEYTPSITSVVLNYYEYGRTAVNIYLMLLKNPQISAANISINSRIIPRATTREIPFTHTPVCPEISDRRNNGFFDDPEIRELGLLEHLLSIQDDTDAQIIRSLLEGCSYEQIAQMLFMSVNGIKYRINRLLKISGIKSRKHLVEIYNRYFEKTESS</sequence>
<comment type="caution">
    <text evidence="5">The sequence shown here is derived from an EMBL/GenBank/DDBJ whole genome shotgun (WGS) entry which is preliminary data.</text>
</comment>
<proteinExistence type="predicted"/>
<dbReference type="InterPro" id="IPR046335">
    <property type="entry name" value="LacI/GalR-like_sensor"/>
</dbReference>
<dbReference type="CDD" id="cd06267">
    <property type="entry name" value="PBP1_LacI_sugar_binding-like"/>
    <property type="match status" value="1"/>
</dbReference>
<dbReference type="InterPro" id="IPR036388">
    <property type="entry name" value="WH-like_DNA-bd_sf"/>
</dbReference>
<keyword evidence="2" id="KW-0238">DNA-binding</keyword>
<evidence type="ECO:0000313" key="5">
    <source>
        <dbReference type="EMBL" id="HJA94293.1"/>
    </source>
</evidence>